<feature type="region of interest" description="Disordered" evidence="1">
    <location>
        <begin position="36"/>
        <end position="62"/>
    </location>
</feature>
<sequence length="62" mass="6538">MWGRRARACGGVWRACPLQAWSRQWNLVGGWGFAGDGEGGTASGGQPSSVHSPLRAVEGQRA</sequence>
<accession>A0A2K1IBP0</accession>
<dbReference type="Proteomes" id="UP000006727">
    <property type="component" value="Chromosome 26"/>
</dbReference>
<evidence type="ECO:0000313" key="2">
    <source>
        <dbReference type="EMBL" id="PNR26684.1"/>
    </source>
</evidence>
<reference evidence="2 4" key="1">
    <citation type="journal article" date="2008" name="Science">
        <title>The Physcomitrella genome reveals evolutionary insights into the conquest of land by plants.</title>
        <authorList>
            <person name="Rensing S."/>
            <person name="Lang D."/>
            <person name="Zimmer A."/>
            <person name="Terry A."/>
            <person name="Salamov A."/>
            <person name="Shapiro H."/>
            <person name="Nishiyama T."/>
            <person name="Perroud P.-F."/>
            <person name="Lindquist E."/>
            <person name="Kamisugi Y."/>
            <person name="Tanahashi T."/>
            <person name="Sakakibara K."/>
            <person name="Fujita T."/>
            <person name="Oishi K."/>
            <person name="Shin-I T."/>
            <person name="Kuroki Y."/>
            <person name="Toyoda A."/>
            <person name="Suzuki Y."/>
            <person name="Hashimoto A."/>
            <person name="Yamaguchi K."/>
            <person name="Sugano A."/>
            <person name="Kohara Y."/>
            <person name="Fujiyama A."/>
            <person name="Anterola A."/>
            <person name="Aoki S."/>
            <person name="Ashton N."/>
            <person name="Barbazuk W.B."/>
            <person name="Barker E."/>
            <person name="Bennetzen J."/>
            <person name="Bezanilla M."/>
            <person name="Blankenship R."/>
            <person name="Cho S.H."/>
            <person name="Dutcher S."/>
            <person name="Estelle M."/>
            <person name="Fawcett J.A."/>
            <person name="Gundlach H."/>
            <person name="Hanada K."/>
            <person name="Heyl A."/>
            <person name="Hicks K.A."/>
            <person name="Hugh J."/>
            <person name="Lohr M."/>
            <person name="Mayer K."/>
            <person name="Melkozernov A."/>
            <person name="Murata T."/>
            <person name="Nelson D."/>
            <person name="Pils B."/>
            <person name="Prigge M."/>
            <person name="Reiss B."/>
            <person name="Renner T."/>
            <person name="Rombauts S."/>
            <person name="Rushton P."/>
            <person name="Sanderfoot A."/>
            <person name="Schween G."/>
            <person name="Shiu S.-H."/>
            <person name="Stueber K."/>
            <person name="Theodoulou F.L."/>
            <person name="Tu H."/>
            <person name="Van de Peer Y."/>
            <person name="Verrier P.J."/>
            <person name="Waters E."/>
            <person name="Wood A."/>
            <person name="Yang L."/>
            <person name="Cove D."/>
            <person name="Cuming A."/>
            <person name="Hasebe M."/>
            <person name="Lucas S."/>
            <person name="Mishler D.B."/>
            <person name="Reski R."/>
            <person name="Grigoriev I."/>
            <person name="Quatrano R.S."/>
            <person name="Boore J.L."/>
        </authorList>
    </citation>
    <scope>NUCLEOTIDE SEQUENCE [LARGE SCALE GENOMIC DNA]</scope>
    <source>
        <strain evidence="3 4">cv. Gransden 2004</strain>
    </source>
</reference>
<dbReference type="Gramene" id="Pp3c26_3140V3.1">
    <property type="protein sequence ID" value="PAC:32918008.CDS.1"/>
    <property type="gene ID" value="Pp3c26_3140"/>
</dbReference>
<organism evidence="2">
    <name type="scientific">Physcomitrium patens</name>
    <name type="common">Spreading-leaved earth moss</name>
    <name type="synonym">Physcomitrella patens</name>
    <dbReference type="NCBI Taxonomy" id="3218"/>
    <lineage>
        <taxon>Eukaryota</taxon>
        <taxon>Viridiplantae</taxon>
        <taxon>Streptophyta</taxon>
        <taxon>Embryophyta</taxon>
        <taxon>Bryophyta</taxon>
        <taxon>Bryophytina</taxon>
        <taxon>Bryopsida</taxon>
        <taxon>Funariidae</taxon>
        <taxon>Funariales</taxon>
        <taxon>Funariaceae</taxon>
        <taxon>Physcomitrium</taxon>
    </lineage>
</organism>
<gene>
    <name evidence="2" type="ORF">PHYPA_030165</name>
</gene>
<evidence type="ECO:0000313" key="3">
    <source>
        <dbReference type="EnsemblPlants" id="PAC:32918008.CDS.1"/>
    </source>
</evidence>
<dbReference type="AlphaFoldDB" id="A0A2K1IBP0"/>
<evidence type="ECO:0000256" key="1">
    <source>
        <dbReference type="SAM" id="MobiDB-lite"/>
    </source>
</evidence>
<keyword evidence="4" id="KW-1185">Reference proteome</keyword>
<protein>
    <submittedName>
        <fullName evidence="2 3">Uncharacterized protein</fullName>
    </submittedName>
</protein>
<name>A0A2K1IBP0_PHYPA</name>
<reference evidence="2 4" key="2">
    <citation type="journal article" date="2018" name="Plant J.">
        <title>The Physcomitrella patens chromosome-scale assembly reveals moss genome structure and evolution.</title>
        <authorList>
            <person name="Lang D."/>
            <person name="Ullrich K.K."/>
            <person name="Murat F."/>
            <person name="Fuchs J."/>
            <person name="Jenkins J."/>
            <person name="Haas F.B."/>
            <person name="Piednoel M."/>
            <person name="Gundlach H."/>
            <person name="Van Bel M."/>
            <person name="Meyberg R."/>
            <person name="Vives C."/>
            <person name="Morata J."/>
            <person name="Symeonidi A."/>
            <person name="Hiss M."/>
            <person name="Muchero W."/>
            <person name="Kamisugi Y."/>
            <person name="Saleh O."/>
            <person name="Blanc G."/>
            <person name="Decker E.L."/>
            <person name="van Gessel N."/>
            <person name="Grimwood J."/>
            <person name="Hayes R.D."/>
            <person name="Graham S.W."/>
            <person name="Gunter L.E."/>
            <person name="McDaniel S.F."/>
            <person name="Hoernstein S.N.W."/>
            <person name="Larsson A."/>
            <person name="Li F.W."/>
            <person name="Perroud P.F."/>
            <person name="Phillips J."/>
            <person name="Ranjan P."/>
            <person name="Rokshar D.S."/>
            <person name="Rothfels C.J."/>
            <person name="Schneider L."/>
            <person name="Shu S."/>
            <person name="Stevenson D.W."/>
            <person name="Thummler F."/>
            <person name="Tillich M."/>
            <person name="Villarreal Aguilar J.C."/>
            <person name="Widiez T."/>
            <person name="Wong G.K."/>
            <person name="Wymore A."/>
            <person name="Zhang Y."/>
            <person name="Zimmer A.D."/>
            <person name="Quatrano R.S."/>
            <person name="Mayer K.F.X."/>
            <person name="Goodstein D."/>
            <person name="Casacuberta J.M."/>
            <person name="Vandepoele K."/>
            <person name="Reski R."/>
            <person name="Cuming A.C."/>
            <person name="Tuskan G.A."/>
            <person name="Maumus F."/>
            <person name="Salse J."/>
            <person name="Schmutz J."/>
            <person name="Rensing S.A."/>
        </authorList>
    </citation>
    <scope>NUCLEOTIDE SEQUENCE [LARGE SCALE GENOMIC DNA]</scope>
    <source>
        <strain evidence="3 4">cv. Gransden 2004</strain>
    </source>
</reference>
<dbReference type="InParanoid" id="A0A2K1IBP0"/>
<proteinExistence type="predicted"/>
<dbReference type="EnsemblPlants" id="Pp3c26_3140V3.1">
    <property type="protein sequence ID" value="PAC:32918008.CDS.1"/>
    <property type="gene ID" value="Pp3c26_3140"/>
</dbReference>
<dbReference type="EMBL" id="ABEU02000026">
    <property type="protein sequence ID" value="PNR26684.1"/>
    <property type="molecule type" value="Genomic_DNA"/>
</dbReference>
<reference evidence="3" key="3">
    <citation type="submission" date="2020-12" db="UniProtKB">
        <authorList>
            <consortium name="EnsemblPlants"/>
        </authorList>
    </citation>
    <scope>IDENTIFICATION</scope>
</reference>
<evidence type="ECO:0000313" key="4">
    <source>
        <dbReference type="Proteomes" id="UP000006727"/>
    </source>
</evidence>